<gene>
    <name evidence="3" type="ORF">ACFQDM_11415</name>
</gene>
<evidence type="ECO:0000259" key="2">
    <source>
        <dbReference type="SMART" id="SM00867"/>
    </source>
</evidence>
<dbReference type="InterPro" id="IPR007372">
    <property type="entry name" value="Lipid/polyisoprenoid-bd_YceI"/>
</dbReference>
<keyword evidence="4" id="KW-1185">Reference proteome</keyword>
<evidence type="ECO:0000313" key="3">
    <source>
        <dbReference type="EMBL" id="MFC6198694.1"/>
    </source>
</evidence>
<comment type="caution">
    <text evidence="3">The sequence shown here is derived from an EMBL/GenBank/DDBJ whole genome shotgun (WGS) entry which is preliminary data.</text>
</comment>
<evidence type="ECO:0000256" key="1">
    <source>
        <dbReference type="SAM" id="SignalP"/>
    </source>
</evidence>
<dbReference type="Proteomes" id="UP001596303">
    <property type="component" value="Unassembled WGS sequence"/>
</dbReference>
<dbReference type="InterPro" id="IPR036761">
    <property type="entry name" value="TTHA0802/YceI-like_sf"/>
</dbReference>
<evidence type="ECO:0000313" key="4">
    <source>
        <dbReference type="Proteomes" id="UP001596303"/>
    </source>
</evidence>
<dbReference type="SMART" id="SM00867">
    <property type="entry name" value="YceI"/>
    <property type="match status" value="1"/>
</dbReference>
<sequence>MRFNKLGLATALPMIAGMALLPMSANAEPETYTFDPTHTAIVFQIDHFGFSAPTGKFMNVEGELVLDEEDPAASSVKVTIPVAKLETGVPDLDEHLKTADFFDVETYPTALFESESVELTGEETAKVTGNLTLHGITKPVILDVELNKIGENMFGKKTAGFSATTTIKRSDFGMTTYLPGLGDEVTIEIESEANL</sequence>
<dbReference type="PANTHER" id="PTHR34406">
    <property type="entry name" value="PROTEIN YCEI"/>
    <property type="match status" value="1"/>
</dbReference>
<dbReference type="EMBL" id="JBHSSW010000013">
    <property type="protein sequence ID" value="MFC6198694.1"/>
    <property type="molecule type" value="Genomic_DNA"/>
</dbReference>
<organism evidence="3 4">
    <name type="scientific">Ponticaulis profundi</name>
    <dbReference type="NCBI Taxonomy" id="2665222"/>
    <lineage>
        <taxon>Bacteria</taxon>
        <taxon>Pseudomonadati</taxon>
        <taxon>Pseudomonadota</taxon>
        <taxon>Alphaproteobacteria</taxon>
        <taxon>Hyphomonadales</taxon>
        <taxon>Hyphomonadaceae</taxon>
        <taxon>Ponticaulis</taxon>
    </lineage>
</organism>
<dbReference type="SUPFAM" id="SSF101874">
    <property type="entry name" value="YceI-like"/>
    <property type="match status" value="1"/>
</dbReference>
<feature type="chain" id="PRO_5046714367" evidence="1">
    <location>
        <begin position="28"/>
        <end position="195"/>
    </location>
</feature>
<dbReference type="Pfam" id="PF04264">
    <property type="entry name" value="YceI"/>
    <property type="match status" value="1"/>
</dbReference>
<feature type="signal peptide" evidence="1">
    <location>
        <begin position="1"/>
        <end position="27"/>
    </location>
</feature>
<name>A0ABW1SBV7_9PROT</name>
<reference evidence="4" key="1">
    <citation type="journal article" date="2019" name="Int. J. Syst. Evol. Microbiol.">
        <title>The Global Catalogue of Microorganisms (GCM) 10K type strain sequencing project: providing services to taxonomists for standard genome sequencing and annotation.</title>
        <authorList>
            <consortium name="The Broad Institute Genomics Platform"/>
            <consortium name="The Broad Institute Genome Sequencing Center for Infectious Disease"/>
            <person name="Wu L."/>
            <person name="Ma J."/>
        </authorList>
    </citation>
    <scope>NUCLEOTIDE SEQUENCE [LARGE SCALE GENOMIC DNA]</scope>
    <source>
        <strain evidence="4">CGMCC-1.15741</strain>
    </source>
</reference>
<feature type="domain" description="Lipid/polyisoprenoid-binding YceI-like" evidence="2">
    <location>
        <begin position="31"/>
        <end position="194"/>
    </location>
</feature>
<dbReference type="PANTHER" id="PTHR34406:SF1">
    <property type="entry name" value="PROTEIN YCEI"/>
    <property type="match status" value="1"/>
</dbReference>
<proteinExistence type="predicted"/>
<dbReference type="Gene3D" id="2.40.128.110">
    <property type="entry name" value="Lipid/polyisoprenoid-binding, YceI-like"/>
    <property type="match status" value="1"/>
</dbReference>
<protein>
    <submittedName>
        <fullName evidence="3">YceI family protein</fullName>
    </submittedName>
</protein>
<dbReference type="RefSeq" id="WP_377379143.1">
    <property type="nucleotide sequence ID" value="NZ_JBHSSW010000013.1"/>
</dbReference>
<accession>A0ABW1SBV7</accession>
<keyword evidence="1" id="KW-0732">Signal</keyword>